<feature type="domain" description="Bacterial transcriptional activator" evidence="1">
    <location>
        <begin position="26"/>
        <end position="163"/>
    </location>
</feature>
<dbReference type="Pfam" id="PF03704">
    <property type="entry name" value="BTAD"/>
    <property type="match status" value="1"/>
</dbReference>
<evidence type="ECO:0000313" key="2">
    <source>
        <dbReference type="EMBL" id="MFL4468970.1"/>
    </source>
</evidence>
<name>A0ABW8UPC8_9RHOB</name>
<dbReference type="EMBL" id="JBHDIY010000002">
    <property type="protein sequence ID" value="MFL4468970.1"/>
    <property type="molecule type" value="Genomic_DNA"/>
</dbReference>
<evidence type="ECO:0000313" key="3">
    <source>
        <dbReference type="Proteomes" id="UP001627408"/>
    </source>
</evidence>
<dbReference type="PANTHER" id="PTHR35807">
    <property type="entry name" value="TRANSCRIPTIONAL REGULATOR REDD-RELATED"/>
    <property type="match status" value="1"/>
</dbReference>
<proteinExistence type="predicted"/>
<accession>A0ABW8UPC8</accession>
<comment type="caution">
    <text evidence="2">The sequence shown here is derived from an EMBL/GenBank/DDBJ whole genome shotgun (WGS) entry which is preliminary data.</text>
</comment>
<dbReference type="Proteomes" id="UP001627408">
    <property type="component" value="Unassembled WGS sequence"/>
</dbReference>
<gene>
    <name evidence="2" type="ORF">ACERZ8_03455</name>
</gene>
<keyword evidence="3" id="KW-1185">Reference proteome</keyword>
<sequence length="584" mass="64386">MLDPICPAALNADVNSISLRSGVFTTDIDDLLSEIKEGNADSPMLKQLPLAHQLFVGTDGLNSEFDDWLSSARSAILSDILDGLRSIYLDETIPQNIRILYSQTALLLDDLDEQAVRTLMLCHAACSNPTAALRVYNEFYKRLEDNLDAEPAIATQDLAVQIKLSKAENAPKEHKLGLSVLPATARTGTAKIAIMPFEIVGGKNEDPYLPIGVLDHITCHMASFRAPAVISSNSTRRFLGQPPRPADVARELDANYVLTGTIRIDGADAGVSVQLVETQSESVLWAKVSICKTDDLKSLNVPIAEEIARAIVPSVDAEELRHSKSVPAEELEPYHLVLQAKDLVFRLKREDFVKARDLLRRAVENGPQFSPAHALFAEWHSINLWEGWSKNALKDRAALEHHALKAIALSPGDGRVMALWAHNRMMFEREYDSALSTFHDAIELCPNDADTLAWSVPTLANTRNSEAAVRNGEKALALSPYDPFIFRNEHFLGLAHYTNGDFDKSAEYGLSSFRRAPNYQGNIRATIAALCGAGRQAETVYLVEHHNKIAPSFSVAEFKKRHGLRDPEDREVFASRLIAAGLPS</sequence>
<dbReference type="SMART" id="SM01043">
    <property type="entry name" value="BTAD"/>
    <property type="match status" value="1"/>
</dbReference>
<organism evidence="2 3">
    <name type="scientific">Tateyamaria armeniaca</name>
    <dbReference type="NCBI Taxonomy" id="2518930"/>
    <lineage>
        <taxon>Bacteria</taxon>
        <taxon>Pseudomonadati</taxon>
        <taxon>Pseudomonadota</taxon>
        <taxon>Alphaproteobacteria</taxon>
        <taxon>Rhodobacterales</taxon>
        <taxon>Roseobacteraceae</taxon>
        <taxon>Tateyamaria</taxon>
    </lineage>
</organism>
<reference evidence="2 3" key="1">
    <citation type="submission" date="2024-08" db="EMBL/GenBank/DDBJ databases">
        <title>Tateyamaria sp. nov., isolated from marine algae.</title>
        <authorList>
            <person name="Choi B.J."/>
            <person name="Kim J.M."/>
            <person name="Lee J.K."/>
            <person name="Choi D.G."/>
            <person name="Bayburt H."/>
            <person name="Baek J.H."/>
            <person name="Han D.M."/>
            <person name="Jeon C.O."/>
        </authorList>
    </citation>
    <scope>NUCLEOTIDE SEQUENCE [LARGE SCALE GENOMIC DNA]</scope>
    <source>
        <strain evidence="2 3">KMU-156</strain>
    </source>
</reference>
<evidence type="ECO:0000259" key="1">
    <source>
        <dbReference type="SMART" id="SM01043"/>
    </source>
</evidence>
<dbReference type="SUPFAM" id="SSF48452">
    <property type="entry name" value="TPR-like"/>
    <property type="match status" value="2"/>
</dbReference>
<dbReference type="InterPro" id="IPR005158">
    <property type="entry name" value="BTAD"/>
</dbReference>
<protein>
    <submittedName>
        <fullName evidence="2">BTAD domain-containing putative transcriptional regulator</fullName>
    </submittedName>
</protein>
<dbReference type="InterPro" id="IPR011990">
    <property type="entry name" value="TPR-like_helical_dom_sf"/>
</dbReference>
<dbReference type="RefSeq" id="WP_407590723.1">
    <property type="nucleotide sequence ID" value="NZ_JBHDIY010000002.1"/>
</dbReference>
<dbReference type="InterPro" id="IPR051677">
    <property type="entry name" value="AfsR-DnrI-RedD_regulator"/>
</dbReference>
<dbReference type="Gene3D" id="1.25.40.10">
    <property type="entry name" value="Tetratricopeptide repeat domain"/>
    <property type="match status" value="2"/>
</dbReference>